<dbReference type="VEuPathDB" id="FungiDB:BCV72DRAFT_335640"/>
<protein>
    <recommendedName>
        <fullName evidence="2">C2 domain-containing protein</fullName>
    </recommendedName>
</protein>
<dbReference type="AlphaFoldDB" id="A0A1X0R490"/>
<gene>
    <name evidence="1" type="ORF">BCV72DRAFT_335640</name>
</gene>
<reference evidence="1" key="1">
    <citation type="journal article" date="2016" name="Proc. Natl. Acad. Sci. U.S.A.">
        <title>Lipid metabolic changes in an early divergent fungus govern the establishment of a mutualistic symbiosis with endobacteria.</title>
        <authorList>
            <person name="Lastovetsky O.A."/>
            <person name="Gaspar M.L."/>
            <person name="Mondo S.J."/>
            <person name="LaButti K.M."/>
            <person name="Sandor L."/>
            <person name="Grigoriev I.V."/>
            <person name="Henry S.A."/>
            <person name="Pawlowska T.E."/>
        </authorList>
    </citation>
    <scope>NUCLEOTIDE SEQUENCE [LARGE SCALE GENOMIC DNA]</scope>
    <source>
        <strain evidence="1">ATCC 52814</strain>
    </source>
</reference>
<dbReference type="OrthoDB" id="2123378at2759"/>
<evidence type="ECO:0000313" key="1">
    <source>
        <dbReference type="EMBL" id="ORE06786.1"/>
    </source>
</evidence>
<proteinExistence type="predicted"/>
<dbReference type="EMBL" id="KV921916">
    <property type="protein sequence ID" value="ORE06786.1"/>
    <property type="molecule type" value="Genomic_DNA"/>
</dbReference>
<evidence type="ECO:0008006" key="2">
    <source>
        <dbReference type="Google" id="ProtNLM"/>
    </source>
</evidence>
<sequence length="319" mass="37600">MLPMTINERELSSEKPSIKRVTFDLDNIQIETISDHSSTCSSSYSISEPSTPSLPPIRNIERISKRESYDALQKRQEMRRYYQPGYWYPSSSPVTQQPQRSIEYTEQLINEIIRREMALHPQLFSVYTSREKKRLFFIRIVKAESLDLPIEKATDEVYVYCSLRYKDLETKSHKQKLSHTVNIEYHETRIEQIDPKEQIILTLHIERPPSKKMSWYHRIRPNKKTQGDLDRYVNPKDGSICQTVFSTSRFMDSRNISTATLLLVNNWYRSNHPTMMNKAVMEKAIGKIYIEYLCFTYDSTLCHNIPNTMKEANDIIHQG</sequence>
<name>A0A1X0R490_RHIZD</name>
<organism evidence="1">
    <name type="scientific">Rhizopus microsporus var. microsporus</name>
    <dbReference type="NCBI Taxonomy" id="86635"/>
    <lineage>
        <taxon>Eukaryota</taxon>
        <taxon>Fungi</taxon>
        <taxon>Fungi incertae sedis</taxon>
        <taxon>Mucoromycota</taxon>
        <taxon>Mucoromycotina</taxon>
        <taxon>Mucoromycetes</taxon>
        <taxon>Mucorales</taxon>
        <taxon>Mucorineae</taxon>
        <taxon>Rhizopodaceae</taxon>
        <taxon>Rhizopus</taxon>
    </lineage>
</organism>
<accession>A0A1X0R490</accession>
<dbReference type="Proteomes" id="UP000242414">
    <property type="component" value="Unassembled WGS sequence"/>
</dbReference>